<reference evidence="2 3" key="1">
    <citation type="submission" date="2018-09" db="EMBL/GenBank/DDBJ databases">
        <title>Roseomonas sp. nov., isolated from feces of Tibetan antelopes in the Qinghai-Tibet plateau, China.</title>
        <authorList>
            <person name="Tian Z."/>
        </authorList>
    </citation>
    <scope>NUCLEOTIDE SEQUENCE [LARGE SCALE GENOMIC DNA]</scope>
    <source>
        <strain evidence="2 3">Z24</strain>
    </source>
</reference>
<evidence type="ECO:0000313" key="3">
    <source>
        <dbReference type="Proteomes" id="UP000278036"/>
    </source>
</evidence>
<protein>
    <submittedName>
        <fullName evidence="2">Uncharacterized protein</fullName>
    </submittedName>
</protein>
<organism evidence="2 3">
    <name type="scientific">Teichococcus wenyumeiae</name>
    <dbReference type="NCBI Taxonomy" id="2478470"/>
    <lineage>
        <taxon>Bacteria</taxon>
        <taxon>Pseudomonadati</taxon>
        <taxon>Pseudomonadota</taxon>
        <taxon>Alphaproteobacteria</taxon>
        <taxon>Acetobacterales</taxon>
        <taxon>Roseomonadaceae</taxon>
        <taxon>Roseomonas</taxon>
    </lineage>
</organism>
<feature type="region of interest" description="Disordered" evidence="1">
    <location>
        <begin position="33"/>
        <end position="72"/>
    </location>
</feature>
<feature type="non-terminal residue" evidence="2">
    <location>
        <position position="72"/>
    </location>
</feature>
<comment type="caution">
    <text evidence="2">The sequence shown here is derived from an EMBL/GenBank/DDBJ whole genome shotgun (WGS) entry which is preliminary data.</text>
</comment>
<proteinExistence type="predicted"/>
<gene>
    <name evidence="2" type="ORF">D6Z83_24515</name>
</gene>
<sequence length="72" mass="7583">MRVIPPMARLRLIPSLLLSSLLLPVLPAWGQSSLGTSQGTLAPPRPVAPTPPPRVEPTPPPAGQVLTLPPRL</sequence>
<evidence type="ECO:0000256" key="1">
    <source>
        <dbReference type="SAM" id="MobiDB-lite"/>
    </source>
</evidence>
<dbReference type="EMBL" id="RAQU01000257">
    <property type="protein sequence ID" value="RKK01517.1"/>
    <property type="molecule type" value="Genomic_DNA"/>
</dbReference>
<name>A0A3A9J2T7_9PROT</name>
<feature type="compositionally biased region" description="Pro residues" evidence="1">
    <location>
        <begin position="43"/>
        <end position="62"/>
    </location>
</feature>
<dbReference type="Proteomes" id="UP000278036">
    <property type="component" value="Unassembled WGS sequence"/>
</dbReference>
<accession>A0A3A9J2T7</accession>
<dbReference type="AlphaFoldDB" id="A0A3A9J2T7"/>
<dbReference type="InParanoid" id="A0A3A9J2T7"/>
<evidence type="ECO:0000313" key="2">
    <source>
        <dbReference type="EMBL" id="RKK01517.1"/>
    </source>
</evidence>